<dbReference type="PROSITE" id="PS00796">
    <property type="entry name" value="1433_1"/>
    <property type="match status" value="1"/>
</dbReference>
<dbReference type="InterPro" id="IPR023409">
    <property type="entry name" value="14-3-3_CS"/>
</dbReference>
<reference evidence="4 5" key="1">
    <citation type="journal article" date="2007" name="Science">
        <title>Sea anemone genome reveals ancestral eumetazoan gene repertoire and genomic organization.</title>
        <authorList>
            <person name="Putnam N.H."/>
            <person name="Srivastava M."/>
            <person name="Hellsten U."/>
            <person name="Dirks B."/>
            <person name="Chapman J."/>
            <person name="Salamov A."/>
            <person name="Terry A."/>
            <person name="Shapiro H."/>
            <person name="Lindquist E."/>
            <person name="Kapitonov V.V."/>
            <person name="Jurka J."/>
            <person name="Genikhovich G."/>
            <person name="Grigoriev I.V."/>
            <person name="Lucas S.M."/>
            <person name="Steele R.E."/>
            <person name="Finnerty J.R."/>
            <person name="Technau U."/>
            <person name="Martindale M.Q."/>
            <person name="Rokhsar D.S."/>
        </authorList>
    </citation>
    <scope>NUCLEOTIDE SEQUENCE [LARGE SCALE GENOMIC DNA]</scope>
    <source>
        <strain evidence="5">CH2 X CH6</strain>
    </source>
</reference>
<name>A7S0E3_NEMVE</name>
<evidence type="ECO:0000259" key="3">
    <source>
        <dbReference type="SMART" id="SM00101"/>
    </source>
</evidence>
<dbReference type="GO" id="GO:0007165">
    <property type="term" value="P:signal transduction"/>
    <property type="evidence" value="ECO:0000318"/>
    <property type="project" value="GO_Central"/>
</dbReference>
<dbReference type="PIRSF" id="PIRSF000868">
    <property type="entry name" value="14-3-3"/>
    <property type="match status" value="1"/>
</dbReference>
<feature type="site" description="Interaction with phosphoserine on interacting protein" evidence="2">
    <location>
        <position position="131"/>
    </location>
</feature>
<protein>
    <recommendedName>
        <fullName evidence="3">14-3-3 domain-containing protein</fullName>
    </recommendedName>
</protein>
<evidence type="ECO:0000256" key="2">
    <source>
        <dbReference type="PIRSR" id="PIRSR000868-1"/>
    </source>
</evidence>
<comment type="similarity">
    <text evidence="1">Belongs to the 14-3-3 family.</text>
</comment>
<dbReference type="PANTHER" id="PTHR18860">
    <property type="entry name" value="14-3-3 PROTEIN"/>
    <property type="match status" value="1"/>
</dbReference>
<dbReference type="GO" id="GO:0008104">
    <property type="term" value="P:intracellular protein localization"/>
    <property type="evidence" value="ECO:0000318"/>
    <property type="project" value="GO_Central"/>
</dbReference>
<feature type="domain" description="14-3-3" evidence="3">
    <location>
        <begin position="5"/>
        <end position="275"/>
    </location>
</feature>
<dbReference type="HOGENOM" id="CLU_058290_0_0_1"/>
<dbReference type="STRING" id="45351.A7S0E3"/>
<dbReference type="GO" id="GO:0005737">
    <property type="term" value="C:cytoplasm"/>
    <property type="evidence" value="ECO:0000318"/>
    <property type="project" value="GO_Central"/>
</dbReference>
<dbReference type="PhylomeDB" id="A7S0E3"/>
<keyword evidence="5" id="KW-1185">Reference proteome</keyword>
<dbReference type="CDD" id="cd08774">
    <property type="entry name" value="14-3-3"/>
    <property type="match status" value="1"/>
</dbReference>
<dbReference type="EMBL" id="DS469560">
    <property type="protein sequence ID" value="EDO42821.1"/>
    <property type="molecule type" value="Genomic_DNA"/>
</dbReference>
<dbReference type="Proteomes" id="UP000001593">
    <property type="component" value="Unassembled WGS sequence"/>
</dbReference>
<dbReference type="InParanoid" id="A7S0E3"/>
<evidence type="ECO:0000313" key="5">
    <source>
        <dbReference type="Proteomes" id="UP000001593"/>
    </source>
</evidence>
<dbReference type="Gene3D" id="1.20.190.20">
    <property type="entry name" value="14-3-3 domain"/>
    <property type="match status" value="1"/>
</dbReference>
<dbReference type="InterPro" id="IPR000308">
    <property type="entry name" value="14-3-3"/>
</dbReference>
<gene>
    <name evidence="4" type="ORF">NEMVEDRAFT_v1g204856</name>
</gene>
<sequence>MQDSRNELVQLAKLAEQTERFEDVILYMKKAIEINPSLNKEHRNLLSVGYKNVVGSKRFAWRHLHHDALQSGRYIRDSQLKGIIKYKEKIEMELKTLCREILTLIETCLLDAAEDAEAKVFYDKMTGDYWRYLAEIYSGKQQKDSYGTAVEHEDACDNYDASDNYIACGNYDACDIDNWYDDDEAAERSLGAYKHASSTAAEYLSPTDPVRLGLALNFAVFYKEILNEAEMAIMHSKQAYAAALPEMDSLSEEVYRDSNLIMHLLNDNITIWMEE</sequence>
<dbReference type="eggNOG" id="KOG0841">
    <property type="taxonomic scope" value="Eukaryota"/>
</dbReference>
<dbReference type="InterPro" id="IPR036815">
    <property type="entry name" value="14-3-3_dom_sf"/>
</dbReference>
<evidence type="ECO:0000256" key="1">
    <source>
        <dbReference type="ARBA" id="ARBA00006141"/>
    </source>
</evidence>
<proteinExistence type="inferred from homology"/>
<dbReference type="AlphaFoldDB" id="A7S0E3"/>
<dbReference type="Pfam" id="PF00244">
    <property type="entry name" value="14-3-3"/>
    <property type="match status" value="2"/>
</dbReference>
<feature type="site" description="Interaction with phosphoserine on interacting protein" evidence="2">
    <location>
        <position position="58"/>
    </location>
</feature>
<dbReference type="SUPFAM" id="SSF48445">
    <property type="entry name" value="14-3-3 protein"/>
    <property type="match status" value="1"/>
</dbReference>
<evidence type="ECO:0000313" key="4">
    <source>
        <dbReference type="EMBL" id="EDO42821.1"/>
    </source>
</evidence>
<dbReference type="SMART" id="SM00101">
    <property type="entry name" value="14_3_3"/>
    <property type="match status" value="1"/>
</dbReference>
<accession>A7S0E3</accession>
<organism evidence="4 5">
    <name type="scientific">Nematostella vectensis</name>
    <name type="common">Starlet sea anemone</name>
    <dbReference type="NCBI Taxonomy" id="45351"/>
    <lineage>
        <taxon>Eukaryota</taxon>
        <taxon>Metazoa</taxon>
        <taxon>Cnidaria</taxon>
        <taxon>Anthozoa</taxon>
        <taxon>Hexacorallia</taxon>
        <taxon>Actiniaria</taxon>
        <taxon>Edwardsiidae</taxon>
        <taxon>Nematostella</taxon>
    </lineage>
</organism>
<dbReference type="InterPro" id="IPR023410">
    <property type="entry name" value="14-3-3_domain"/>
</dbReference>
<dbReference type="PRINTS" id="PR00305">
    <property type="entry name" value="1433ZETA"/>
</dbReference>